<sequence length="113" mass="13087">MEDVKQVDMYSAVFELHRLLREAYWYTPDEASGDRITALADACFVILTELNLEDIKSRTEEFQRLTRVMEKTNEQLKKLEKEIESMVHSIATVTALIQSIDSVLKLSGLFFKL</sequence>
<keyword evidence="3" id="KW-1185">Reference proteome</keyword>
<keyword evidence="1" id="KW-0175">Coiled coil</keyword>
<evidence type="ECO:0000256" key="1">
    <source>
        <dbReference type="SAM" id="Coils"/>
    </source>
</evidence>
<dbReference type="RefSeq" id="WP_059139568.1">
    <property type="nucleotide sequence ID" value="NZ_LMBR01000232.1"/>
</dbReference>
<proteinExistence type="predicted"/>
<evidence type="ECO:0000313" key="2">
    <source>
        <dbReference type="EMBL" id="KUL20418.1"/>
    </source>
</evidence>
<reference evidence="2 3" key="1">
    <citation type="submission" date="2015-10" db="EMBL/GenBank/DDBJ databases">
        <title>Draft Genome Sequence of Chlorobium limicola strain Frasassi Growing under Artificial Lighting in the Frasassi Cave System.</title>
        <authorList>
            <person name="Mansor M."/>
            <person name="Macalady J."/>
        </authorList>
    </citation>
    <scope>NUCLEOTIDE SEQUENCE [LARGE SCALE GENOMIC DNA]</scope>
    <source>
        <strain evidence="2 3">Frasassi</strain>
    </source>
</reference>
<name>A0A101J542_CHLLI</name>
<protein>
    <submittedName>
        <fullName evidence="2">Uncharacterized protein</fullName>
    </submittedName>
</protein>
<evidence type="ECO:0000313" key="3">
    <source>
        <dbReference type="Proteomes" id="UP000053937"/>
    </source>
</evidence>
<feature type="coiled-coil region" evidence="1">
    <location>
        <begin position="55"/>
        <end position="89"/>
    </location>
</feature>
<comment type="caution">
    <text evidence="2">The sequence shown here is derived from an EMBL/GenBank/DDBJ whole genome shotgun (WGS) entry which is preliminary data.</text>
</comment>
<dbReference type="AlphaFoldDB" id="A0A101J542"/>
<accession>A0A101J542</accession>
<dbReference type="Proteomes" id="UP000053937">
    <property type="component" value="Unassembled WGS sequence"/>
</dbReference>
<organism evidence="2 3">
    <name type="scientific">Chlorobium limicola</name>
    <dbReference type="NCBI Taxonomy" id="1092"/>
    <lineage>
        <taxon>Bacteria</taxon>
        <taxon>Pseudomonadati</taxon>
        <taxon>Chlorobiota</taxon>
        <taxon>Chlorobiia</taxon>
        <taxon>Chlorobiales</taxon>
        <taxon>Chlorobiaceae</taxon>
        <taxon>Chlorobium/Pelodictyon group</taxon>
        <taxon>Chlorobium</taxon>
    </lineage>
</organism>
<dbReference type="EMBL" id="LMBR01000232">
    <property type="protein sequence ID" value="KUL20418.1"/>
    <property type="molecule type" value="Genomic_DNA"/>
</dbReference>
<gene>
    <name evidence="2" type="ORF">ASB62_09075</name>
</gene>